<dbReference type="InterPro" id="IPR032675">
    <property type="entry name" value="LRR_dom_sf"/>
</dbReference>
<dbReference type="InterPro" id="IPR055411">
    <property type="entry name" value="LRR_FXL15/At3g58940/PEG3-like"/>
</dbReference>
<dbReference type="OrthoDB" id="1077610at2759"/>
<evidence type="ECO:0000259" key="1">
    <source>
        <dbReference type="PROSITE" id="PS50181"/>
    </source>
</evidence>
<dbReference type="InterPro" id="IPR053781">
    <property type="entry name" value="F-box_AtFBL13-like"/>
</dbReference>
<proteinExistence type="predicted"/>
<dbReference type="Proteomes" id="UP000467841">
    <property type="component" value="Unassembled WGS sequence"/>
</dbReference>
<dbReference type="Pfam" id="PF24758">
    <property type="entry name" value="LRR_At5g56370"/>
    <property type="match status" value="1"/>
</dbReference>
<evidence type="ECO:0000313" key="3">
    <source>
        <dbReference type="Proteomes" id="UP000467841"/>
    </source>
</evidence>
<dbReference type="SMART" id="SM00256">
    <property type="entry name" value="FBOX"/>
    <property type="match status" value="1"/>
</dbReference>
<accession>A0A6D2HHN7</accession>
<dbReference type="EMBL" id="CACVBM020000122">
    <property type="protein sequence ID" value="CAA7014785.1"/>
    <property type="molecule type" value="Genomic_DNA"/>
</dbReference>
<dbReference type="PROSITE" id="PS50181">
    <property type="entry name" value="FBOX"/>
    <property type="match status" value="1"/>
</dbReference>
<dbReference type="PANTHER" id="PTHR31900:SF33">
    <property type="entry name" value="PROTEIN WITH RNI-LIKE_FBD-LIKE DOMAIN"/>
    <property type="match status" value="1"/>
</dbReference>
<dbReference type="PANTHER" id="PTHR31900">
    <property type="entry name" value="F-BOX/RNI SUPERFAMILY PROTEIN-RELATED"/>
    <property type="match status" value="1"/>
</dbReference>
<gene>
    <name evidence="2" type="ORF">MERR_LOCUS2020</name>
</gene>
<dbReference type="InterPro" id="IPR036047">
    <property type="entry name" value="F-box-like_dom_sf"/>
</dbReference>
<dbReference type="Pfam" id="PF08387">
    <property type="entry name" value="FBD"/>
    <property type="match status" value="1"/>
</dbReference>
<dbReference type="SUPFAM" id="SSF52047">
    <property type="entry name" value="RNI-like"/>
    <property type="match status" value="1"/>
</dbReference>
<comment type="caution">
    <text evidence="2">The sequence shown here is derived from an EMBL/GenBank/DDBJ whole genome shotgun (WGS) entry which is preliminary data.</text>
</comment>
<reference evidence="2" key="1">
    <citation type="submission" date="2020-01" db="EMBL/GenBank/DDBJ databases">
        <authorList>
            <person name="Mishra B."/>
        </authorList>
    </citation>
    <scope>NUCLEOTIDE SEQUENCE [LARGE SCALE GENOMIC DNA]</scope>
</reference>
<name>A0A6D2HHN7_9BRAS</name>
<keyword evidence="3" id="KW-1185">Reference proteome</keyword>
<dbReference type="CDD" id="cd22160">
    <property type="entry name" value="F-box_AtFBL13-like"/>
    <property type="match status" value="1"/>
</dbReference>
<dbReference type="SUPFAM" id="SSF81383">
    <property type="entry name" value="F-box domain"/>
    <property type="match status" value="1"/>
</dbReference>
<feature type="domain" description="F-box" evidence="1">
    <location>
        <begin position="3"/>
        <end position="53"/>
    </location>
</feature>
<dbReference type="InterPro" id="IPR001810">
    <property type="entry name" value="F-box_dom"/>
</dbReference>
<sequence length="414" mass="47857">MGRDRISELPNALLSQILLHLPSKESVKTSVLSKRWEYVWLKVPGLDLKFTDFPFWGEVFESFMDKLFKFNQGRMQKFKLKYEHIINTCSHRFVDWIATAVDRETQHLDVESEMAPCPRDIMPQNMYKSKTLVSLKLAHVALENPELVVSLPCLKTIHLEHVWYGWYNDQDGLLIVEKLISGCPVLEELTVVRSHDDEDTLPLLRVRSQSLQILHLMFDWGMLSTDFSVEIDAPRLGYLRFRDSQSEMSVVKNLSSLFKIDIDSEFNVKFGITALEPEDITKTKRDTIRDFLNGISIVRHMIISQATLEVLYLYSKLGPIPKFHNLYHLQAAFSSSILQLLPAFLESCPNLTNLILDFSVSTEAEQIDMTNTPPQCLTSTLECVEINKLIMKEETGVKLVNYFLRILQYSRNFL</sequence>
<dbReference type="InterPro" id="IPR050232">
    <property type="entry name" value="FBL13/AtMIF1-like"/>
</dbReference>
<dbReference type="AlphaFoldDB" id="A0A6D2HHN7"/>
<evidence type="ECO:0000313" key="2">
    <source>
        <dbReference type="EMBL" id="CAA7014785.1"/>
    </source>
</evidence>
<dbReference type="Pfam" id="PF00646">
    <property type="entry name" value="F-box"/>
    <property type="match status" value="1"/>
</dbReference>
<organism evidence="2 3">
    <name type="scientific">Microthlaspi erraticum</name>
    <dbReference type="NCBI Taxonomy" id="1685480"/>
    <lineage>
        <taxon>Eukaryota</taxon>
        <taxon>Viridiplantae</taxon>
        <taxon>Streptophyta</taxon>
        <taxon>Embryophyta</taxon>
        <taxon>Tracheophyta</taxon>
        <taxon>Spermatophyta</taxon>
        <taxon>Magnoliopsida</taxon>
        <taxon>eudicotyledons</taxon>
        <taxon>Gunneridae</taxon>
        <taxon>Pentapetalae</taxon>
        <taxon>rosids</taxon>
        <taxon>malvids</taxon>
        <taxon>Brassicales</taxon>
        <taxon>Brassicaceae</taxon>
        <taxon>Coluteocarpeae</taxon>
        <taxon>Microthlaspi</taxon>
    </lineage>
</organism>
<dbReference type="InterPro" id="IPR006566">
    <property type="entry name" value="FBD"/>
</dbReference>
<dbReference type="Gene3D" id="3.80.10.10">
    <property type="entry name" value="Ribonuclease Inhibitor"/>
    <property type="match status" value="1"/>
</dbReference>
<protein>
    <recommendedName>
        <fullName evidence="1">F-box domain-containing protein</fullName>
    </recommendedName>
</protein>